<reference evidence="16" key="1">
    <citation type="submission" date="2021-04" db="EMBL/GenBank/DDBJ databases">
        <authorList>
            <person name="Pira H."/>
            <person name="Risdian C."/>
            <person name="Wink J."/>
        </authorList>
    </citation>
    <scope>NUCLEOTIDE SEQUENCE</scope>
    <source>
        <strain evidence="16">WH158</strain>
    </source>
</reference>
<dbReference type="GO" id="GO:0005524">
    <property type="term" value="F:ATP binding"/>
    <property type="evidence" value="ECO:0007669"/>
    <property type="project" value="UniProtKB-KW"/>
</dbReference>
<feature type="transmembrane region" description="Helical" evidence="14">
    <location>
        <begin position="32"/>
        <end position="55"/>
    </location>
</feature>
<dbReference type="PANTHER" id="PTHR45528:SF9">
    <property type="entry name" value="SENSOR HISTIDINE KINASE YBDK"/>
    <property type="match status" value="1"/>
</dbReference>
<evidence type="ECO:0000256" key="4">
    <source>
        <dbReference type="ARBA" id="ARBA00022475"/>
    </source>
</evidence>
<feature type="transmembrane region" description="Helical" evidence="14">
    <location>
        <begin position="309"/>
        <end position="329"/>
    </location>
</feature>
<dbReference type="PANTHER" id="PTHR45528">
    <property type="entry name" value="SENSOR HISTIDINE KINASE CPXA"/>
    <property type="match status" value="1"/>
</dbReference>
<dbReference type="EMBL" id="JAGSPC010000003">
    <property type="protein sequence ID" value="MBV7260282.1"/>
    <property type="molecule type" value="Genomic_DNA"/>
</dbReference>
<evidence type="ECO:0000313" key="17">
    <source>
        <dbReference type="Proteomes" id="UP001138681"/>
    </source>
</evidence>
<evidence type="ECO:0000256" key="14">
    <source>
        <dbReference type="SAM" id="Phobius"/>
    </source>
</evidence>
<evidence type="ECO:0000256" key="12">
    <source>
        <dbReference type="ARBA" id="ARBA00023012"/>
    </source>
</evidence>
<comment type="subcellular location">
    <subcellularLocation>
        <location evidence="2">Cell membrane</location>
        <topology evidence="2">Multi-pass membrane protein</topology>
    </subcellularLocation>
</comment>
<dbReference type="InterPro" id="IPR050398">
    <property type="entry name" value="HssS/ArlS-like"/>
</dbReference>
<evidence type="ECO:0000256" key="11">
    <source>
        <dbReference type="ARBA" id="ARBA00022989"/>
    </source>
</evidence>
<keyword evidence="9" id="KW-0418">Kinase</keyword>
<keyword evidence="5" id="KW-0597">Phosphoprotein</keyword>
<evidence type="ECO:0000256" key="13">
    <source>
        <dbReference type="ARBA" id="ARBA00023136"/>
    </source>
</evidence>
<dbReference type="GO" id="GO:0005886">
    <property type="term" value="C:plasma membrane"/>
    <property type="evidence" value="ECO:0007669"/>
    <property type="project" value="UniProtKB-SubCell"/>
</dbReference>
<dbReference type="AlphaFoldDB" id="A0A9X1F522"/>
<organism evidence="16 17">
    <name type="scientific">Erythrobacter crassostreae</name>
    <dbReference type="NCBI Taxonomy" id="2828328"/>
    <lineage>
        <taxon>Bacteria</taxon>
        <taxon>Pseudomonadati</taxon>
        <taxon>Pseudomonadota</taxon>
        <taxon>Alphaproteobacteria</taxon>
        <taxon>Sphingomonadales</taxon>
        <taxon>Erythrobacteraceae</taxon>
        <taxon>Erythrobacter/Porphyrobacter group</taxon>
        <taxon>Erythrobacter</taxon>
    </lineage>
</organism>
<dbReference type="GO" id="GO:0000160">
    <property type="term" value="P:phosphorelay signal transduction system"/>
    <property type="evidence" value="ECO:0007669"/>
    <property type="project" value="UniProtKB-KW"/>
</dbReference>
<evidence type="ECO:0000256" key="3">
    <source>
        <dbReference type="ARBA" id="ARBA00012438"/>
    </source>
</evidence>
<protein>
    <recommendedName>
        <fullName evidence="3">histidine kinase</fullName>
        <ecNumber evidence="3">2.7.13.3</ecNumber>
    </recommendedName>
</protein>
<evidence type="ECO:0000256" key="2">
    <source>
        <dbReference type="ARBA" id="ARBA00004651"/>
    </source>
</evidence>
<dbReference type="Pfam" id="PF19312">
    <property type="entry name" value="NtrY_N"/>
    <property type="match status" value="1"/>
</dbReference>
<dbReference type="Proteomes" id="UP001138681">
    <property type="component" value="Unassembled WGS sequence"/>
</dbReference>
<dbReference type="EC" id="2.7.13.3" evidence="3"/>
<dbReference type="RefSeq" id="WP_218405660.1">
    <property type="nucleotide sequence ID" value="NZ_JAGSPC010000003.1"/>
</dbReference>
<evidence type="ECO:0000256" key="10">
    <source>
        <dbReference type="ARBA" id="ARBA00022840"/>
    </source>
</evidence>
<dbReference type="InterPro" id="IPR045671">
    <property type="entry name" value="NtrY-like_N"/>
</dbReference>
<evidence type="ECO:0000256" key="9">
    <source>
        <dbReference type="ARBA" id="ARBA00022777"/>
    </source>
</evidence>
<keyword evidence="13 14" id="KW-0472">Membrane</keyword>
<name>A0A9X1F522_9SPHN</name>
<evidence type="ECO:0000256" key="8">
    <source>
        <dbReference type="ARBA" id="ARBA00022741"/>
    </source>
</evidence>
<accession>A0A9X1F522</accession>
<sequence>MDASANHSPVNSPRQSPRWWRQFVVSSRRANIFLWLEIVAIVALLAAMVANYLVYSNDPGDSDLLPTMQVSLLLMAVLVPAMGLLILAGRRLALRRAAGSTARLHVRLVFFFSMVAAVPTLLVAGFAAFLFQTGVDFWFSDESRGMMENANELAQSYYDDNQRDVQQETITMATDMRDILARVQISSPDFPDFYAFQAQARDISESAVLQRLEDDSLRTAAILNLLEDNRPLEFSEAALSQLDAGEIVVVGGSPERIAALAPIDLESGIYLYNARNTEAASFNSWSNAQAVALAYETLSNDARTLQLRFNIALLSVSLLLVGIAVWFALRFADRQVEPLTDLVGAAREVGQGNFALRVAGRKGADEIGLLNRAFNRMTAQLEKQTDALVNANRQIDDRRAFTEAVLDSVTAMFVSVDTDNRIWLKNGSAKSLL</sequence>
<keyword evidence="7 14" id="KW-0812">Transmembrane</keyword>
<feature type="non-terminal residue" evidence="16">
    <location>
        <position position="433"/>
    </location>
</feature>
<dbReference type="Pfam" id="PF00672">
    <property type="entry name" value="HAMP"/>
    <property type="match status" value="1"/>
</dbReference>
<dbReference type="InterPro" id="IPR003660">
    <property type="entry name" value="HAMP_dom"/>
</dbReference>
<evidence type="ECO:0000256" key="6">
    <source>
        <dbReference type="ARBA" id="ARBA00022679"/>
    </source>
</evidence>
<comment type="caution">
    <text evidence="16">The sequence shown here is derived from an EMBL/GenBank/DDBJ whole genome shotgun (WGS) entry which is preliminary data.</text>
</comment>
<evidence type="ECO:0000313" key="16">
    <source>
        <dbReference type="EMBL" id="MBV7260282.1"/>
    </source>
</evidence>
<evidence type="ECO:0000256" key="5">
    <source>
        <dbReference type="ARBA" id="ARBA00022553"/>
    </source>
</evidence>
<dbReference type="SMART" id="SM00304">
    <property type="entry name" value="HAMP"/>
    <property type="match status" value="1"/>
</dbReference>
<keyword evidence="10" id="KW-0067">ATP-binding</keyword>
<proteinExistence type="predicted"/>
<feature type="transmembrane region" description="Helical" evidence="14">
    <location>
        <begin position="67"/>
        <end position="87"/>
    </location>
</feature>
<keyword evidence="4" id="KW-1003">Cell membrane</keyword>
<keyword evidence="8" id="KW-0547">Nucleotide-binding</keyword>
<keyword evidence="12" id="KW-0902">Two-component regulatory system</keyword>
<keyword evidence="6" id="KW-0808">Transferase</keyword>
<dbReference type="CDD" id="cd06225">
    <property type="entry name" value="HAMP"/>
    <property type="match status" value="1"/>
</dbReference>
<keyword evidence="11 14" id="KW-1133">Transmembrane helix</keyword>
<comment type="catalytic activity">
    <reaction evidence="1">
        <text>ATP + protein L-histidine = ADP + protein N-phospho-L-histidine.</text>
        <dbReference type="EC" id="2.7.13.3"/>
    </reaction>
</comment>
<dbReference type="GO" id="GO:0004673">
    <property type="term" value="F:protein histidine kinase activity"/>
    <property type="evidence" value="ECO:0007669"/>
    <property type="project" value="UniProtKB-EC"/>
</dbReference>
<gene>
    <name evidence="16" type="ORF">KCG46_11945</name>
</gene>
<evidence type="ECO:0000256" key="1">
    <source>
        <dbReference type="ARBA" id="ARBA00000085"/>
    </source>
</evidence>
<dbReference type="PROSITE" id="PS50885">
    <property type="entry name" value="HAMP"/>
    <property type="match status" value="1"/>
</dbReference>
<evidence type="ECO:0000256" key="7">
    <source>
        <dbReference type="ARBA" id="ARBA00022692"/>
    </source>
</evidence>
<feature type="domain" description="HAMP" evidence="15">
    <location>
        <begin position="333"/>
        <end position="386"/>
    </location>
</feature>
<feature type="transmembrane region" description="Helical" evidence="14">
    <location>
        <begin position="108"/>
        <end position="131"/>
    </location>
</feature>
<keyword evidence="17" id="KW-1185">Reference proteome</keyword>
<evidence type="ECO:0000259" key="15">
    <source>
        <dbReference type="PROSITE" id="PS50885"/>
    </source>
</evidence>